<reference evidence="2" key="2">
    <citation type="submission" date="2020-09" db="EMBL/GenBank/DDBJ databases">
        <authorList>
            <person name="Sun Q."/>
            <person name="Ohkuma M."/>
        </authorList>
    </citation>
    <scope>NUCLEOTIDE SEQUENCE</scope>
    <source>
        <strain evidence="2">JCM 3131</strain>
    </source>
</reference>
<reference evidence="2" key="1">
    <citation type="journal article" date="2014" name="Int. J. Syst. Evol. Microbiol.">
        <title>Complete genome sequence of Corynebacterium casei LMG S-19264T (=DSM 44701T), isolated from a smear-ripened cheese.</title>
        <authorList>
            <consortium name="US DOE Joint Genome Institute (JGI-PGF)"/>
            <person name="Walter F."/>
            <person name="Albersmeier A."/>
            <person name="Kalinowski J."/>
            <person name="Ruckert C."/>
        </authorList>
    </citation>
    <scope>NUCLEOTIDE SEQUENCE</scope>
    <source>
        <strain evidence="2">JCM 3131</strain>
    </source>
</reference>
<organism evidence="2 3">
    <name type="scientific">Streptomyces ruber</name>
    <dbReference type="NCBI Taxonomy" id="83378"/>
    <lineage>
        <taxon>Bacteria</taxon>
        <taxon>Bacillati</taxon>
        <taxon>Actinomycetota</taxon>
        <taxon>Actinomycetes</taxon>
        <taxon>Kitasatosporales</taxon>
        <taxon>Streptomycetaceae</taxon>
        <taxon>Streptomyces</taxon>
    </lineage>
</organism>
<dbReference type="Proteomes" id="UP000620156">
    <property type="component" value="Unassembled WGS sequence"/>
</dbReference>
<sequence length="147" mass="15501">MARKTLQILPRVAVLASCATLLLTFSPAATAAEASATAQQAENAWTMTHGTATATGTASRVNGEALYTDLVAHGELTNTGSECYSVWVGIKQDLTPAFPFKRATLCGEGTESVNLSVPNLMPTTTVYGYLCRGEQNTEDCSAPLRLV</sequence>
<keyword evidence="3" id="KW-1185">Reference proteome</keyword>
<keyword evidence="1" id="KW-0732">Signal</keyword>
<protein>
    <submittedName>
        <fullName evidence="2">Uncharacterized protein</fullName>
    </submittedName>
</protein>
<feature type="chain" id="PRO_5037056903" evidence="1">
    <location>
        <begin position="32"/>
        <end position="147"/>
    </location>
</feature>
<proteinExistence type="predicted"/>
<comment type="caution">
    <text evidence="2">The sequence shown here is derived from an EMBL/GenBank/DDBJ whole genome shotgun (WGS) entry which is preliminary data.</text>
</comment>
<dbReference type="EMBL" id="BMQK01000012">
    <property type="protein sequence ID" value="GGQ71902.1"/>
    <property type="molecule type" value="Genomic_DNA"/>
</dbReference>
<name>A0A918EWF7_9ACTN</name>
<evidence type="ECO:0000313" key="2">
    <source>
        <dbReference type="EMBL" id="GGQ71902.1"/>
    </source>
</evidence>
<evidence type="ECO:0000256" key="1">
    <source>
        <dbReference type="SAM" id="SignalP"/>
    </source>
</evidence>
<feature type="signal peptide" evidence="1">
    <location>
        <begin position="1"/>
        <end position="31"/>
    </location>
</feature>
<evidence type="ECO:0000313" key="3">
    <source>
        <dbReference type="Proteomes" id="UP000620156"/>
    </source>
</evidence>
<gene>
    <name evidence="2" type="ORF">GCM10010145_46810</name>
</gene>
<accession>A0A918EWF7</accession>
<dbReference type="AlphaFoldDB" id="A0A918EWF7"/>